<organism evidence="7 8">
    <name type="scientific">Larinioides sclopetarius</name>
    <dbReference type="NCBI Taxonomy" id="280406"/>
    <lineage>
        <taxon>Eukaryota</taxon>
        <taxon>Metazoa</taxon>
        <taxon>Ecdysozoa</taxon>
        <taxon>Arthropoda</taxon>
        <taxon>Chelicerata</taxon>
        <taxon>Arachnida</taxon>
        <taxon>Araneae</taxon>
        <taxon>Araneomorphae</taxon>
        <taxon>Entelegynae</taxon>
        <taxon>Araneoidea</taxon>
        <taxon>Araneidae</taxon>
        <taxon>Larinioides</taxon>
    </lineage>
</organism>
<dbReference type="GO" id="GO:0015459">
    <property type="term" value="F:potassium channel regulator activity"/>
    <property type="evidence" value="ECO:0007669"/>
    <property type="project" value="TreeGrafter"/>
</dbReference>
<feature type="transmembrane region" description="Helical" evidence="6">
    <location>
        <begin position="89"/>
        <end position="109"/>
    </location>
</feature>
<feature type="transmembrane region" description="Helical" evidence="6">
    <location>
        <begin position="522"/>
        <end position="540"/>
    </location>
</feature>
<evidence type="ECO:0008006" key="9">
    <source>
        <dbReference type="Google" id="ProtNLM"/>
    </source>
</evidence>
<keyword evidence="5 6" id="KW-0472">Membrane</keyword>
<dbReference type="PANTHER" id="PTHR19444:SF13">
    <property type="entry name" value="PROTEIN UNC-93 HOMOLOG A"/>
    <property type="match status" value="1"/>
</dbReference>
<dbReference type="AlphaFoldDB" id="A0AAV2BFH6"/>
<feature type="transmembrane region" description="Helical" evidence="6">
    <location>
        <begin position="19"/>
        <end position="39"/>
    </location>
</feature>
<reference evidence="7 8" key="1">
    <citation type="submission" date="2024-04" db="EMBL/GenBank/DDBJ databases">
        <authorList>
            <person name="Rising A."/>
            <person name="Reimegard J."/>
            <person name="Sonavane S."/>
            <person name="Akerstrom W."/>
            <person name="Nylinder S."/>
            <person name="Hedman E."/>
            <person name="Kallberg Y."/>
        </authorList>
    </citation>
    <scope>NUCLEOTIDE SEQUENCE [LARGE SCALE GENOMIC DNA]</scope>
</reference>
<dbReference type="GO" id="GO:0006937">
    <property type="term" value="P:regulation of muscle contraction"/>
    <property type="evidence" value="ECO:0007669"/>
    <property type="project" value="TreeGrafter"/>
</dbReference>
<evidence type="ECO:0000313" key="7">
    <source>
        <dbReference type="EMBL" id="CAL1294883.1"/>
    </source>
</evidence>
<dbReference type="GO" id="GO:0055120">
    <property type="term" value="C:striated muscle dense body"/>
    <property type="evidence" value="ECO:0007669"/>
    <property type="project" value="TreeGrafter"/>
</dbReference>
<keyword evidence="3 6" id="KW-0812">Transmembrane</keyword>
<evidence type="ECO:0000313" key="8">
    <source>
        <dbReference type="Proteomes" id="UP001497382"/>
    </source>
</evidence>
<feature type="transmembrane region" description="Helical" evidence="6">
    <location>
        <begin position="393"/>
        <end position="411"/>
    </location>
</feature>
<dbReference type="GO" id="GO:0005886">
    <property type="term" value="C:plasma membrane"/>
    <property type="evidence" value="ECO:0007669"/>
    <property type="project" value="TreeGrafter"/>
</dbReference>
<evidence type="ECO:0000256" key="1">
    <source>
        <dbReference type="ARBA" id="ARBA00004141"/>
    </source>
</evidence>
<dbReference type="PANTHER" id="PTHR19444">
    <property type="entry name" value="UNC-93 RELATED"/>
    <property type="match status" value="1"/>
</dbReference>
<accession>A0AAV2BFH6</accession>
<dbReference type="Proteomes" id="UP001497382">
    <property type="component" value="Unassembled WGS sequence"/>
</dbReference>
<proteinExistence type="inferred from homology"/>
<dbReference type="EMBL" id="CAXIEN010000356">
    <property type="protein sequence ID" value="CAL1294883.1"/>
    <property type="molecule type" value="Genomic_DNA"/>
</dbReference>
<evidence type="ECO:0000256" key="3">
    <source>
        <dbReference type="ARBA" id="ARBA00022692"/>
    </source>
</evidence>
<dbReference type="InterPro" id="IPR051951">
    <property type="entry name" value="UNC-93_regulatory"/>
</dbReference>
<dbReference type="Pfam" id="PF05978">
    <property type="entry name" value="UNC-93"/>
    <property type="match status" value="2"/>
</dbReference>
<feature type="transmembrane region" description="Helical" evidence="6">
    <location>
        <begin position="59"/>
        <end position="77"/>
    </location>
</feature>
<dbReference type="InterPro" id="IPR010291">
    <property type="entry name" value="Ion_channel_UNC-93"/>
</dbReference>
<feature type="transmembrane region" description="Helical" evidence="6">
    <location>
        <begin position="482"/>
        <end position="501"/>
    </location>
</feature>
<evidence type="ECO:0000256" key="4">
    <source>
        <dbReference type="ARBA" id="ARBA00022989"/>
    </source>
</evidence>
<protein>
    <recommendedName>
        <fullName evidence="9">UNC93-like protein</fullName>
    </recommendedName>
</protein>
<sequence>MECSNPNTSFTKIRIIKNLAVISVSFLLIFTAYDGLSMLQTTMNKEEGVGTVAQTVLHISYGLSSLLLSSFVVMKLGTKNSQFLGMAMYLPYVAANFYASWVTLIPSAIIQGMGSTFLWAAQCTYFNECSTLYKELTDASTNFISRPKITYISDKEIVEELSALDLMNKAEGGQNPHRNCEKSLEISSTVCLSPGRYVRDNVPKSQPETNQRWSEKNKEHVEGFVESNSKWNSLFKSSATIKSIEITENNSFEIHKPNDVQNKHNKTSMTFSSTNALFFGLHGLAYCSAQVWSNLISFYVLSSGQVENYNKTSYCSCGADFCNNDEECVNTKIEEVPADVRYIYTGLCLACGIVAVLLIRLFVDPMVRSRGQVPLSWNHIFATMKFMKNKQQIFIIPLTICTCMLQAFYTADFTKSFIACSWSTSYVGLVTVFYGVASALSSIISGLLIRLFGRRIVLIFAQITNIVSLVLLYMWTPDTDQSFMLCMAGGIFGFIVGILHSQTKALYGAFFQGDEETAFPSCNTFSAIGWALPFVYSEFFCTSVKLYVLFTIACLGLIGYLFAERSFSQRRHEN</sequence>
<comment type="subcellular location">
    <subcellularLocation>
        <location evidence="1">Membrane</location>
        <topology evidence="1">Multi-pass membrane protein</topology>
    </subcellularLocation>
</comment>
<feature type="transmembrane region" description="Helical" evidence="6">
    <location>
        <begin position="456"/>
        <end position="476"/>
    </location>
</feature>
<dbReference type="InterPro" id="IPR036259">
    <property type="entry name" value="MFS_trans_sf"/>
</dbReference>
<feature type="transmembrane region" description="Helical" evidence="6">
    <location>
        <begin position="426"/>
        <end position="449"/>
    </location>
</feature>
<dbReference type="SUPFAM" id="SSF103473">
    <property type="entry name" value="MFS general substrate transporter"/>
    <property type="match status" value="2"/>
</dbReference>
<evidence type="ECO:0000256" key="5">
    <source>
        <dbReference type="ARBA" id="ARBA00023136"/>
    </source>
</evidence>
<feature type="transmembrane region" description="Helical" evidence="6">
    <location>
        <begin position="342"/>
        <end position="363"/>
    </location>
</feature>
<evidence type="ECO:0000256" key="6">
    <source>
        <dbReference type="SAM" id="Phobius"/>
    </source>
</evidence>
<comment type="caution">
    <text evidence="7">The sequence shown here is derived from an EMBL/GenBank/DDBJ whole genome shotgun (WGS) entry which is preliminary data.</text>
</comment>
<dbReference type="GO" id="GO:0043266">
    <property type="term" value="P:regulation of potassium ion transport"/>
    <property type="evidence" value="ECO:0007669"/>
    <property type="project" value="TreeGrafter"/>
</dbReference>
<name>A0AAV2BFH6_9ARAC</name>
<dbReference type="Gene3D" id="1.20.1250.20">
    <property type="entry name" value="MFS general substrate transporter like domains"/>
    <property type="match status" value="1"/>
</dbReference>
<keyword evidence="4 6" id="KW-1133">Transmembrane helix</keyword>
<comment type="similarity">
    <text evidence="2">Belongs to the unc-93 family.</text>
</comment>
<keyword evidence="8" id="KW-1185">Reference proteome</keyword>
<gene>
    <name evidence="7" type="ORF">LARSCL_LOCUS18970</name>
</gene>
<feature type="transmembrane region" description="Helical" evidence="6">
    <location>
        <begin position="546"/>
        <end position="563"/>
    </location>
</feature>
<evidence type="ECO:0000256" key="2">
    <source>
        <dbReference type="ARBA" id="ARBA00009172"/>
    </source>
</evidence>